<dbReference type="InParanoid" id="A0A024G4A7"/>
<accession>A0A024G4A7</accession>
<keyword evidence="2" id="KW-1185">Reference proteome</keyword>
<dbReference type="Proteomes" id="UP000053237">
    <property type="component" value="Unassembled WGS sequence"/>
</dbReference>
<comment type="caution">
    <text evidence="1">The sequence shown here is derived from an EMBL/GenBank/DDBJ whole genome shotgun (WGS) entry which is preliminary data.</text>
</comment>
<evidence type="ECO:0000313" key="2">
    <source>
        <dbReference type="Proteomes" id="UP000053237"/>
    </source>
</evidence>
<gene>
    <name evidence="1" type="ORF">BN9_024780</name>
</gene>
<organism evidence="1 2">
    <name type="scientific">Albugo candida</name>
    <dbReference type="NCBI Taxonomy" id="65357"/>
    <lineage>
        <taxon>Eukaryota</taxon>
        <taxon>Sar</taxon>
        <taxon>Stramenopiles</taxon>
        <taxon>Oomycota</taxon>
        <taxon>Peronosporomycetes</taxon>
        <taxon>Albuginales</taxon>
        <taxon>Albuginaceae</taxon>
        <taxon>Albugo</taxon>
    </lineage>
</organism>
<reference evidence="1 2" key="1">
    <citation type="submission" date="2012-05" db="EMBL/GenBank/DDBJ databases">
        <title>Recombination and specialization in a pathogen metapopulation.</title>
        <authorList>
            <person name="Gardiner A."/>
            <person name="Kemen E."/>
            <person name="Schultz-Larsen T."/>
            <person name="MacLean D."/>
            <person name="Van Oosterhout C."/>
            <person name="Jones J.D.G."/>
        </authorList>
    </citation>
    <scope>NUCLEOTIDE SEQUENCE [LARGE SCALE GENOMIC DNA]</scope>
    <source>
        <strain evidence="1 2">Ac Nc2</strain>
    </source>
</reference>
<evidence type="ECO:0000313" key="1">
    <source>
        <dbReference type="EMBL" id="CCI41694.1"/>
    </source>
</evidence>
<name>A0A024G4A7_9STRA</name>
<sequence>MRIKVNLKFLFPLALRQDGDICAWISRNYRCKHSALNICATTHIRVCGFCRLLRVYSRKEQYNDNQLPSYLSLLATCNEKNHIVIE</sequence>
<dbReference type="EMBL" id="CAIX01000023">
    <property type="protein sequence ID" value="CCI41694.1"/>
    <property type="molecule type" value="Genomic_DNA"/>
</dbReference>
<dbReference type="AlphaFoldDB" id="A0A024G4A7"/>
<protein>
    <submittedName>
        <fullName evidence="1">Uncharacterized protein</fullName>
    </submittedName>
</protein>
<proteinExistence type="predicted"/>